<dbReference type="Proteomes" id="UP000784294">
    <property type="component" value="Unassembled WGS sequence"/>
</dbReference>
<keyword evidence="3" id="KW-1185">Reference proteome</keyword>
<proteinExistence type="predicted"/>
<gene>
    <name evidence="2" type="ORF">PXEA_LOCUS34595</name>
</gene>
<dbReference type="OrthoDB" id="428111at2759"/>
<name>A0A3S5C7W8_9PLAT</name>
<evidence type="ECO:0000259" key="1">
    <source>
        <dbReference type="PROSITE" id="PS50835"/>
    </source>
</evidence>
<dbReference type="SUPFAM" id="SSF48726">
    <property type="entry name" value="Immunoglobulin"/>
    <property type="match status" value="1"/>
</dbReference>
<dbReference type="InterPro" id="IPR036179">
    <property type="entry name" value="Ig-like_dom_sf"/>
</dbReference>
<organism evidence="2 3">
    <name type="scientific">Protopolystoma xenopodis</name>
    <dbReference type="NCBI Taxonomy" id="117903"/>
    <lineage>
        <taxon>Eukaryota</taxon>
        <taxon>Metazoa</taxon>
        <taxon>Spiralia</taxon>
        <taxon>Lophotrochozoa</taxon>
        <taxon>Platyhelminthes</taxon>
        <taxon>Monogenea</taxon>
        <taxon>Polyopisthocotylea</taxon>
        <taxon>Polystomatidea</taxon>
        <taxon>Polystomatidae</taxon>
        <taxon>Protopolystoma</taxon>
    </lineage>
</organism>
<dbReference type="AlphaFoldDB" id="A0A3S5C7W8"/>
<sequence length="101" mass="11015">MEDAGRFVCEASNSFGKATHSVDVEIGGIRAPVIIPNPRATALAGEPSKTLLCTVQDAKPVATVMWTKNGHPLPIDSPKFSIVNNNLVIRNIKVRRCYWNV</sequence>
<comment type="caution">
    <text evidence="2">The sequence shown here is derived from an EMBL/GenBank/DDBJ whole genome shotgun (WGS) entry which is preliminary data.</text>
</comment>
<reference evidence="2" key="1">
    <citation type="submission" date="2018-11" db="EMBL/GenBank/DDBJ databases">
        <authorList>
            <consortium name="Pathogen Informatics"/>
        </authorList>
    </citation>
    <scope>NUCLEOTIDE SEQUENCE</scope>
</reference>
<feature type="domain" description="Ig-like" evidence="1">
    <location>
        <begin position="32"/>
        <end position="101"/>
    </location>
</feature>
<dbReference type="PROSITE" id="PS50835">
    <property type="entry name" value="IG_LIKE"/>
    <property type="match status" value="1"/>
</dbReference>
<dbReference type="InterPro" id="IPR013783">
    <property type="entry name" value="Ig-like_fold"/>
</dbReference>
<evidence type="ECO:0000313" key="3">
    <source>
        <dbReference type="Proteomes" id="UP000784294"/>
    </source>
</evidence>
<evidence type="ECO:0000313" key="2">
    <source>
        <dbReference type="EMBL" id="VEL41155.1"/>
    </source>
</evidence>
<accession>A0A3S5C7W8</accession>
<dbReference type="InterPro" id="IPR007110">
    <property type="entry name" value="Ig-like_dom"/>
</dbReference>
<dbReference type="Gene3D" id="2.60.40.10">
    <property type="entry name" value="Immunoglobulins"/>
    <property type="match status" value="1"/>
</dbReference>
<protein>
    <recommendedName>
        <fullName evidence="1">Ig-like domain-containing protein</fullName>
    </recommendedName>
</protein>
<dbReference type="EMBL" id="CAAALY010268127">
    <property type="protein sequence ID" value="VEL41155.1"/>
    <property type="molecule type" value="Genomic_DNA"/>
</dbReference>